<evidence type="ECO:0000256" key="8">
    <source>
        <dbReference type="ARBA" id="ARBA00023180"/>
    </source>
</evidence>
<organism evidence="13 14">
    <name type="scientific">Mycena pura</name>
    <dbReference type="NCBI Taxonomy" id="153505"/>
    <lineage>
        <taxon>Eukaryota</taxon>
        <taxon>Fungi</taxon>
        <taxon>Dikarya</taxon>
        <taxon>Basidiomycota</taxon>
        <taxon>Agaricomycotina</taxon>
        <taxon>Agaricomycetes</taxon>
        <taxon>Agaricomycetidae</taxon>
        <taxon>Agaricales</taxon>
        <taxon>Marasmiineae</taxon>
        <taxon>Mycenaceae</taxon>
        <taxon>Mycena</taxon>
    </lineage>
</organism>
<dbReference type="Gene3D" id="1.20.58.1040">
    <property type="match status" value="1"/>
</dbReference>
<keyword evidence="10" id="KW-0808">Transferase</keyword>
<feature type="transmembrane region" description="Helical" evidence="11">
    <location>
        <begin position="525"/>
        <end position="546"/>
    </location>
</feature>
<evidence type="ECO:0000256" key="3">
    <source>
        <dbReference type="ARBA" id="ARBA00007528"/>
    </source>
</evidence>
<evidence type="ECO:0000256" key="1">
    <source>
        <dbReference type="ARBA" id="ARBA00004196"/>
    </source>
</evidence>
<evidence type="ECO:0000256" key="9">
    <source>
        <dbReference type="ARBA" id="ARBA00023288"/>
    </source>
</evidence>
<dbReference type="EMBL" id="JARJCW010000144">
    <property type="protein sequence ID" value="KAJ7190725.1"/>
    <property type="molecule type" value="Genomic_DNA"/>
</dbReference>
<protein>
    <recommendedName>
        <fullName evidence="10">1,3-beta-glucanosyltransferase</fullName>
        <ecNumber evidence="10">2.4.1.-</ecNumber>
    </recommendedName>
</protein>
<feature type="non-terminal residue" evidence="13">
    <location>
        <position position="1"/>
    </location>
</feature>
<dbReference type="Proteomes" id="UP001219525">
    <property type="component" value="Unassembled WGS sequence"/>
</dbReference>
<feature type="domain" description="X8" evidence="12">
    <location>
        <begin position="378"/>
        <end position="481"/>
    </location>
</feature>
<proteinExistence type="inferred from homology"/>
<accession>A0AAD6URI8</accession>
<comment type="similarity">
    <text evidence="3 10">Belongs to the glycosyl hydrolase 72 family.</text>
</comment>
<evidence type="ECO:0000313" key="13">
    <source>
        <dbReference type="EMBL" id="KAJ7190725.1"/>
    </source>
</evidence>
<name>A0AAD6URI8_9AGAR</name>
<comment type="function">
    <text evidence="10">Splits internally a 1,3-beta-glucan molecule and transfers the newly generated reducing end (the donor) to the non-reducing end of another 1,3-beta-glucan molecule (the acceptor) forming a 1,3-beta linkage, resulting in the elongation of 1,3-beta-glucan chains in the cell wall.</text>
</comment>
<evidence type="ECO:0000256" key="10">
    <source>
        <dbReference type="RuleBase" id="RU361209"/>
    </source>
</evidence>
<comment type="caution">
    <text evidence="13">The sequence shown here is derived from an EMBL/GenBank/DDBJ whole genome shotgun (WGS) entry which is preliminary data.</text>
</comment>
<feature type="signal peptide" evidence="10">
    <location>
        <begin position="1"/>
        <end position="21"/>
    </location>
</feature>
<evidence type="ECO:0000256" key="2">
    <source>
        <dbReference type="ARBA" id="ARBA00004589"/>
    </source>
</evidence>
<keyword evidence="11" id="KW-1133">Transmembrane helix</keyword>
<evidence type="ECO:0000256" key="4">
    <source>
        <dbReference type="ARBA" id="ARBA00022622"/>
    </source>
</evidence>
<dbReference type="EC" id="2.4.1.-" evidence="10"/>
<keyword evidence="4 10" id="KW-0336">GPI-anchor</keyword>
<dbReference type="Pfam" id="PF07983">
    <property type="entry name" value="X8"/>
    <property type="match status" value="1"/>
</dbReference>
<dbReference type="GO" id="GO:0005886">
    <property type="term" value="C:plasma membrane"/>
    <property type="evidence" value="ECO:0007669"/>
    <property type="project" value="UniProtKB-SubCell"/>
</dbReference>
<dbReference type="SUPFAM" id="SSF51445">
    <property type="entry name" value="(Trans)glycosidases"/>
    <property type="match status" value="1"/>
</dbReference>
<dbReference type="PANTHER" id="PTHR31468:SF2">
    <property type="entry name" value="1,3-BETA-GLUCANOSYLTRANSFERASE GAS1"/>
    <property type="match status" value="1"/>
</dbReference>
<dbReference type="GO" id="GO:0098552">
    <property type="term" value="C:side of membrane"/>
    <property type="evidence" value="ECO:0007669"/>
    <property type="project" value="UniProtKB-KW"/>
</dbReference>
<dbReference type="InterPro" id="IPR012946">
    <property type="entry name" value="X8"/>
</dbReference>
<keyword evidence="8" id="KW-0325">Glycoprotein</keyword>
<dbReference type="GO" id="GO:0071970">
    <property type="term" value="P:fungal-type cell wall (1-&gt;3)-beta-D-glucan biosynthetic process"/>
    <property type="evidence" value="ECO:0007669"/>
    <property type="project" value="TreeGrafter"/>
</dbReference>
<dbReference type="GO" id="GO:0042124">
    <property type="term" value="F:1,3-beta-glucanosyltransferase activity"/>
    <property type="evidence" value="ECO:0007669"/>
    <property type="project" value="TreeGrafter"/>
</dbReference>
<gene>
    <name evidence="13" type="ORF">GGX14DRAFT_603792</name>
</gene>
<evidence type="ECO:0000256" key="5">
    <source>
        <dbReference type="ARBA" id="ARBA00022729"/>
    </source>
</evidence>
<dbReference type="GO" id="GO:0031505">
    <property type="term" value="P:fungal-type cell wall organization"/>
    <property type="evidence" value="ECO:0007669"/>
    <property type="project" value="TreeGrafter"/>
</dbReference>
<keyword evidence="5 10" id="KW-0732">Signal</keyword>
<dbReference type="Gene3D" id="3.20.20.80">
    <property type="entry name" value="Glycosidases"/>
    <property type="match status" value="1"/>
</dbReference>
<reference evidence="13" key="1">
    <citation type="submission" date="2023-03" db="EMBL/GenBank/DDBJ databases">
        <title>Massive genome expansion in bonnet fungi (Mycena s.s.) driven by repeated elements and novel gene families across ecological guilds.</title>
        <authorList>
            <consortium name="Lawrence Berkeley National Laboratory"/>
            <person name="Harder C.B."/>
            <person name="Miyauchi S."/>
            <person name="Viragh M."/>
            <person name="Kuo A."/>
            <person name="Thoen E."/>
            <person name="Andreopoulos B."/>
            <person name="Lu D."/>
            <person name="Skrede I."/>
            <person name="Drula E."/>
            <person name="Henrissat B."/>
            <person name="Morin E."/>
            <person name="Kohler A."/>
            <person name="Barry K."/>
            <person name="LaButti K."/>
            <person name="Morin E."/>
            <person name="Salamov A."/>
            <person name="Lipzen A."/>
            <person name="Mereny Z."/>
            <person name="Hegedus B."/>
            <person name="Baldrian P."/>
            <person name="Stursova M."/>
            <person name="Weitz H."/>
            <person name="Taylor A."/>
            <person name="Grigoriev I.V."/>
            <person name="Nagy L.G."/>
            <person name="Martin F."/>
            <person name="Kauserud H."/>
        </authorList>
    </citation>
    <scope>NUCLEOTIDE SEQUENCE</scope>
    <source>
        <strain evidence="13">9144</strain>
    </source>
</reference>
<dbReference type="InterPro" id="IPR017853">
    <property type="entry name" value="GH"/>
</dbReference>
<sequence length="548" mass="56464">MLRLLARALIALLTLGSTIVALPKVSRTGKYLYTEDGNRFFIKGIAYQTQIADNLADGAACARDLPFLQKLGVNAIRAYSASSSLDHDECMSALSNAGIYVMQVFAISLAPPSEHTLNGSIDTTLPTWSTNILDQYLRTIDAFEKYDNVLAYNVGNEVVKPSATQAAPFVLAAARDVRAYLNSIGSSALVGYASIDGSSTFVQDIAGFFACDRSGDTASIDLFGLNNYEWCGNAPNTTFDKLNQEFGDYPVAAYFSEFGSENCNPNPRVWTEIPVMFSTPMSNVWSGGLAFSYFPHHDGNTGHEFGMITVSADNASITTNADFDNLAEQYGAVTLPATPAKASVPPSTLPACPTGWNVSATLPPTPDDAACGCLADALSCVFVPPTADYTVLVGELLGIACGLAAGAGGSCANISADGASGTYGRVAMCDPTIRLSYVMSQYYELEHGLSTACSFSGNATVNTGPDAGRGGSAGAAASCIASAAVFTPSAPPVLTPGAGASNSKASSGAGSGLGGSSSGSVRSGVHVWAGMSAVVGCVIGGMLWTLGG</sequence>
<dbReference type="AlphaFoldDB" id="A0AAD6URI8"/>
<keyword evidence="7" id="KW-1015">Disulfide bond</keyword>
<comment type="subcellular location">
    <subcellularLocation>
        <location evidence="1">Cell envelope</location>
    </subcellularLocation>
    <subcellularLocation>
        <location evidence="10">Cell membrane</location>
        <topology evidence="10">Lipid-anchor</topology>
        <topology evidence="10">GPI-anchor</topology>
    </subcellularLocation>
    <subcellularLocation>
        <location evidence="2">Membrane</location>
        <topology evidence="2">Lipid-anchor</topology>
        <topology evidence="2">GPI-anchor</topology>
    </subcellularLocation>
</comment>
<keyword evidence="11" id="KW-0812">Transmembrane</keyword>
<evidence type="ECO:0000313" key="14">
    <source>
        <dbReference type="Proteomes" id="UP001219525"/>
    </source>
</evidence>
<evidence type="ECO:0000256" key="7">
    <source>
        <dbReference type="ARBA" id="ARBA00023157"/>
    </source>
</evidence>
<dbReference type="Pfam" id="PF03198">
    <property type="entry name" value="Glyco_hydro_72"/>
    <property type="match status" value="1"/>
</dbReference>
<evidence type="ECO:0000259" key="12">
    <source>
        <dbReference type="SMART" id="SM00768"/>
    </source>
</evidence>
<evidence type="ECO:0000256" key="6">
    <source>
        <dbReference type="ARBA" id="ARBA00023136"/>
    </source>
</evidence>
<keyword evidence="9 10" id="KW-0449">Lipoprotein</keyword>
<dbReference type="InterPro" id="IPR004886">
    <property type="entry name" value="Glucanosyltransferase"/>
</dbReference>
<keyword evidence="14" id="KW-1185">Reference proteome</keyword>
<dbReference type="SMART" id="SM00768">
    <property type="entry name" value="X8"/>
    <property type="match status" value="1"/>
</dbReference>
<keyword evidence="6 10" id="KW-0472">Membrane</keyword>
<dbReference type="PANTHER" id="PTHR31468">
    <property type="entry name" value="1,3-BETA-GLUCANOSYLTRANSFERASE GAS1"/>
    <property type="match status" value="1"/>
</dbReference>
<evidence type="ECO:0000256" key="11">
    <source>
        <dbReference type="SAM" id="Phobius"/>
    </source>
</evidence>
<feature type="chain" id="PRO_5041773195" description="1,3-beta-glucanosyltransferase" evidence="10">
    <location>
        <begin position="22"/>
        <end position="548"/>
    </location>
</feature>